<gene>
    <name evidence="1" type="ORF">DCAF_LOCUS18556</name>
</gene>
<evidence type="ECO:0000313" key="2">
    <source>
        <dbReference type="Proteomes" id="UP001314170"/>
    </source>
</evidence>
<comment type="caution">
    <text evidence="1">The sequence shown here is derived from an EMBL/GenBank/DDBJ whole genome shotgun (WGS) entry which is preliminary data.</text>
</comment>
<sequence length="211" mass="24335">AESLGKHNILIQIKNLPWRRMDAYIHRMNDHRLAADFIATLTMHFCSPLPLIGRTWGDNTANHPAVGEAFFLLRDPGGSYCKSARKRRSILLEDKQKVDTLRHMDAYIHGINDHRFERRRKYISRNNRNIIVVRISRMEPKGIRSKVSILMLVVVMLIATSGEVKADFKSCNDRCLDRCTYPKKEECFAHCRVICGIIPPGPPNKWLGKEN</sequence>
<proteinExistence type="predicted"/>
<evidence type="ECO:0000313" key="1">
    <source>
        <dbReference type="EMBL" id="CAK7345893.1"/>
    </source>
</evidence>
<protein>
    <submittedName>
        <fullName evidence="1">Uncharacterized protein</fullName>
    </submittedName>
</protein>
<dbReference type="Proteomes" id="UP001314170">
    <property type="component" value="Unassembled WGS sequence"/>
</dbReference>
<organism evidence="1 2">
    <name type="scientific">Dovyalis caffra</name>
    <dbReference type="NCBI Taxonomy" id="77055"/>
    <lineage>
        <taxon>Eukaryota</taxon>
        <taxon>Viridiplantae</taxon>
        <taxon>Streptophyta</taxon>
        <taxon>Embryophyta</taxon>
        <taxon>Tracheophyta</taxon>
        <taxon>Spermatophyta</taxon>
        <taxon>Magnoliopsida</taxon>
        <taxon>eudicotyledons</taxon>
        <taxon>Gunneridae</taxon>
        <taxon>Pentapetalae</taxon>
        <taxon>rosids</taxon>
        <taxon>fabids</taxon>
        <taxon>Malpighiales</taxon>
        <taxon>Salicaceae</taxon>
        <taxon>Flacourtieae</taxon>
        <taxon>Dovyalis</taxon>
    </lineage>
</organism>
<reference evidence="1 2" key="1">
    <citation type="submission" date="2024-01" db="EMBL/GenBank/DDBJ databases">
        <authorList>
            <person name="Waweru B."/>
        </authorList>
    </citation>
    <scope>NUCLEOTIDE SEQUENCE [LARGE SCALE GENOMIC DNA]</scope>
</reference>
<dbReference type="AlphaFoldDB" id="A0AAV1S6L8"/>
<keyword evidence="2" id="KW-1185">Reference proteome</keyword>
<accession>A0AAV1S6L8</accession>
<name>A0AAV1S6L8_9ROSI</name>
<dbReference type="EMBL" id="CAWUPB010001172">
    <property type="protein sequence ID" value="CAK7345893.1"/>
    <property type="molecule type" value="Genomic_DNA"/>
</dbReference>
<feature type="non-terminal residue" evidence="1">
    <location>
        <position position="1"/>
    </location>
</feature>